<organism evidence="1">
    <name type="scientific">Myoviridae sp. ctPuP5</name>
    <dbReference type="NCBI Taxonomy" id="2823543"/>
    <lineage>
        <taxon>Viruses</taxon>
        <taxon>Duplodnaviria</taxon>
        <taxon>Heunggongvirae</taxon>
        <taxon>Uroviricota</taxon>
        <taxon>Caudoviricetes</taxon>
    </lineage>
</organism>
<dbReference type="EMBL" id="BK014662">
    <property type="protein sequence ID" value="DAD66787.1"/>
    <property type="molecule type" value="Genomic_DNA"/>
</dbReference>
<proteinExistence type="predicted"/>
<protein>
    <submittedName>
        <fullName evidence="1">Baseplate wedge protein</fullName>
    </submittedName>
</protein>
<name>A0A8S5LA13_9CAUD</name>
<accession>A0A8S5LA13</accession>
<sequence>MNTYDRYSKFRENGTIKIVPFIKISPKESDIIVTYERGVTRLDILSYKYYYNPNYGWLILQANPQYGSMEFSIPDKAELRIPYPLDLTLKQYNTDIDTYMKVNGLD</sequence>
<evidence type="ECO:0000313" key="1">
    <source>
        <dbReference type="EMBL" id="DAD66787.1"/>
    </source>
</evidence>
<reference evidence="1" key="1">
    <citation type="journal article" date="2021" name="Proc. Natl. Acad. Sci. U.S.A.">
        <title>A Catalog of Tens of Thousands of Viruses from Human Metagenomes Reveals Hidden Associations with Chronic Diseases.</title>
        <authorList>
            <person name="Tisza M.J."/>
            <person name="Buck C.B."/>
        </authorList>
    </citation>
    <scope>NUCLEOTIDE SEQUENCE</scope>
    <source>
        <strain evidence="1">CtPuP5</strain>
    </source>
</reference>